<feature type="compositionally biased region" description="Basic and acidic residues" evidence="1">
    <location>
        <begin position="122"/>
        <end position="138"/>
    </location>
</feature>
<feature type="signal peptide" evidence="3">
    <location>
        <begin position="1"/>
        <end position="25"/>
    </location>
</feature>
<sequence length="378" mass="41499">MSMTNTWIYFPACTLVTLVLRITEAKPMATRQPGLSKEDIKSLAYHILESSKLSKDLVSKDEDVSKDNYSQEHKTTGTEKGAIIGGTIAAGIILGVTVFVGVLIYKQYLMRKRLCGRFDAAEPRRRKSHELETTRESSAHASWRHTFNHRISIPDSESVYSQRSFGQVSTAAQVQMISATRPSAPSAPLVPPKAAQVLGVDRSRSPSPLPKTPLPTPRLPPNPLPQNPLQQHPPPQHPPPKSPLPPTPESPADEQGRSSRDSRARTSSNCTMSTLGMELLRDVMQPLAPTKFSPPPDESAQPRPPPPVSKTRKPPPVALNNMKGQKRTPSRRYFVPVFKKNGQLPSPTSPDESAVTEPETVLRDSTRAGLFSLGENKI</sequence>
<dbReference type="Proteomes" id="UP001152049">
    <property type="component" value="Unassembled WGS sequence"/>
</dbReference>
<keyword evidence="2" id="KW-0472">Membrane</keyword>
<accession>A0A9W8S423</accession>
<protein>
    <submittedName>
        <fullName evidence="4">Uncharacterized protein</fullName>
    </submittedName>
</protein>
<evidence type="ECO:0000256" key="1">
    <source>
        <dbReference type="SAM" id="MobiDB-lite"/>
    </source>
</evidence>
<evidence type="ECO:0000313" key="5">
    <source>
        <dbReference type="Proteomes" id="UP001152049"/>
    </source>
</evidence>
<dbReference type="AlphaFoldDB" id="A0A9W8S423"/>
<feature type="compositionally biased region" description="Pro residues" evidence="1">
    <location>
        <begin position="207"/>
        <end position="249"/>
    </location>
</feature>
<evidence type="ECO:0000256" key="3">
    <source>
        <dbReference type="SAM" id="SignalP"/>
    </source>
</evidence>
<keyword evidence="2" id="KW-1133">Transmembrane helix</keyword>
<proteinExistence type="predicted"/>
<comment type="caution">
    <text evidence="4">The sequence shown here is derived from an EMBL/GenBank/DDBJ whole genome shotgun (WGS) entry which is preliminary data.</text>
</comment>
<evidence type="ECO:0000256" key="2">
    <source>
        <dbReference type="SAM" id="Phobius"/>
    </source>
</evidence>
<evidence type="ECO:0000313" key="4">
    <source>
        <dbReference type="EMBL" id="KAJ4263940.1"/>
    </source>
</evidence>
<keyword evidence="2" id="KW-0812">Transmembrane</keyword>
<name>A0A9W8S423_9HYPO</name>
<feature type="transmembrane region" description="Helical" evidence="2">
    <location>
        <begin position="82"/>
        <end position="105"/>
    </location>
</feature>
<dbReference type="EMBL" id="JAOQAZ010000009">
    <property type="protein sequence ID" value="KAJ4263940.1"/>
    <property type="molecule type" value="Genomic_DNA"/>
</dbReference>
<feature type="region of interest" description="Disordered" evidence="1">
    <location>
        <begin position="198"/>
        <end position="361"/>
    </location>
</feature>
<dbReference type="OrthoDB" id="5102381at2759"/>
<keyword evidence="3" id="KW-0732">Signal</keyword>
<feature type="region of interest" description="Disordered" evidence="1">
    <location>
        <begin position="122"/>
        <end position="141"/>
    </location>
</feature>
<feature type="compositionally biased region" description="Pro residues" evidence="1">
    <location>
        <begin position="292"/>
        <end position="308"/>
    </location>
</feature>
<feature type="chain" id="PRO_5040956357" evidence="3">
    <location>
        <begin position="26"/>
        <end position="378"/>
    </location>
</feature>
<organism evidence="4 5">
    <name type="scientific">Fusarium torreyae</name>
    <dbReference type="NCBI Taxonomy" id="1237075"/>
    <lineage>
        <taxon>Eukaryota</taxon>
        <taxon>Fungi</taxon>
        <taxon>Dikarya</taxon>
        <taxon>Ascomycota</taxon>
        <taxon>Pezizomycotina</taxon>
        <taxon>Sordariomycetes</taxon>
        <taxon>Hypocreomycetidae</taxon>
        <taxon>Hypocreales</taxon>
        <taxon>Nectriaceae</taxon>
        <taxon>Fusarium</taxon>
    </lineage>
</organism>
<reference evidence="4" key="1">
    <citation type="submission" date="2022-09" db="EMBL/GenBank/DDBJ databases">
        <title>Fusarium specimens isolated from Avocado Roots.</title>
        <authorList>
            <person name="Stajich J."/>
            <person name="Roper C."/>
            <person name="Heimlech-Rivalta G."/>
        </authorList>
    </citation>
    <scope>NUCLEOTIDE SEQUENCE</scope>
    <source>
        <strain evidence="4">CF00136</strain>
    </source>
</reference>
<keyword evidence="5" id="KW-1185">Reference proteome</keyword>
<feature type="compositionally biased region" description="Basic and acidic residues" evidence="1">
    <location>
        <begin position="254"/>
        <end position="264"/>
    </location>
</feature>
<gene>
    <name evidence="4" type="ORF">NW762_005978</name>
</gene>